<dbReference type="HOGENOM" id="CLU_1988497_0_0_9"/>
<gene>
    <name evidence="2" type="ORF">HMPREF1526_00654</name>
</gene>
<name>R8WA01_9FIRM</name>
<evidence type="ECO:0000313" key="3">
    <source>
        <dbReference type="Proteomes" id="UP000013981"/>
    </source>
</evidence>
<dbReference type="EMBL" id="AQOB01000002">
    <property type="protein sequence ID" value="EOQ39957.1"/>
    <property type="molecule type" value="Genomic_DNA"/>
</dbReference>
<keyword evidence="3" id="KW-1185">Reference proteome</keyword>
<dbReference type="OrthoDB" id="9800571at2"/>
<reference evidence="2 3" key="1">
    <citation type="submission" date="2013-01" db="EMBL/GenBank/DDBJ databases">
        <title>The Genome Sequence of Butyricicoccus pullicaecorum 1.2.</title>
        <authorList>
            <consortium name="The Broad Institute Genome Sequencing Platform"/>
            <person name="Earl A."/>
            <person name="Ward D."/>
            <person name="Feldgarden M."/>
            <person name="Gevers D."/>
            <person name="Van Immerseel F."/>
            <person name="Eeckhaut V."/>
            <person name="Walker B."/>
            <person name="Young S.K."/>
            <person name="Zeng Q."/>
            <person name="Gargeya S."/>
            <person name="Fitzgerald M."/>
            <person name="Haas B."/>
            <person name="Abouelleil A."/>
            <person name="Alvarado L."/>
            <person name="Arachchi H.M."/>
            <person name="Berlin A.M."/>
            <person name="Chapman S.B."/>
            <person name="Dewar J."/>
            <person name="Goldberg J."/>
            <person name="Griggs A."/>
            <person name="Gujja S."/>
            <person name="Hansen M."/>
            <person name="Howarth C."/>
            <person name="Imamovic A."/>
            <person name="Larimer J."/>
            <person name="McCowan C."/>
            <person name="Murphy C."/>
            <person name="Neiman D."/>
            <person name="Pearson M."/>
            <person name="Priest M."/>
            <person name="Roberts A."/>
            <person name="Saif S."/>
            <person name="Shea T."/>
            <person name="Sisk P."/>
            <person name="Sykes S."/>
            <person name="Wortman J."/>
            <person name="Nusbaum C."/>
            <person name="Birren B."/>
        </authorList>
    </citation>
    <scope>NUCLEOTIDE SEQUENCE [LARGE SCALE GENOMIC DNA]</scope>
    <source>
        <strain evidence="2 3">1.2</strain>
    </source>
</reference>
<comment type="caution">
    <text evidence="2">The sequence shown here is derived from an EMBL/GenBank/DDBJ whole genome shotgun (WGS) entry which is preliminary data.</text>
</comment>
<evidence type="ECO:0008006" key="4">
    <source>
        <dbReference type="Google" id="ProtNLM"/>
    </source>
</evidence>
<sequence length="125" mass="13361">MFYDPLAPCRDAGDGCKTPPTDEDNGNQNGGNGNNEPSTPDLTPPISPTPPDDDQDENGQNGTLPVDAIDPRLLALAMGFVPYQSWETPYATDVALSRGTIFPGLDKPFLGERPVFDSPSLRWGG</sequence>
<feature type="region of interest" description="Disordered" evidence="1">
    <location>
        <begin position="1"/>
        <end position="66"/>
    </location>
</feature>
<accession>R8WA01</accession>
<dbReference type="Pfam" id="PF11007">
    <property type="entry name" value="CotJA"/>
    <property type="match status" value="1"/>
</dbReference>
<dbReference type="eggNOG" id="ENOG5033B4S">
    <property type="taxonomic scope" value="Bacteria"/>
</dbReference>
<dbReference type="Proteomes" id="UP000013981">
    <property type="component" value="Unassembled WGS sequence"/>
</dbReference>
<dbReference type="PATRIC" id="fig|1203606.4.peg.619"/>
<evidence type="ECO:0000256" key="1">
    <source>
        <dbReference type="SAM" id="MobiDB-lite"/>
    </source>
</evidence>
<dbReference type="AlphaFoldDB" id="R8WA01"/>
<proteinExistence type="predicted"/>
<protein>
    <recommendedName>
        <fullName evidence="4">Spore coat associated protein JA (CotJA)</fullName>
    </recommendedName>
</protein>
<organism evidence="2 3">
    <name type="scientific">Butyricicoccus pullicaecorum 1.2</name>
    <dbReference type="NCBI Taxonomy" id="1203606"/>
    <lineage>
        <taxon>Bacteria</taxon>
        <taxon>Bacillati</taxon>
        <taxon>Bacillota</taxon>
        <taxon>Clostridia</taxon>
        <taxon>Eubacteriales</taxon>
        <taxon>Butyricicoccaceae</taxon>
        <taxon>Butyricicoccus</taxon>
    </lineage>
</organism>
<dbReference type="RefSeq" id="WP_016146860.1">
    <property type="nucleotide sequence ID" value="NZ_KB976103.1"/>
</dbReference>
<evidence type="ECO:0000313" key="2">
    <source>
        <dbReference type="EMBL" id="EOQ39957.1"/>
    </source>
</evidence>
<dbReference type="InterPro" id="IPR020256">
    <property type="entry name" value="Spore_coat_CotJA"/>
</dbReference>